<keyword evidence="3" id="KW-1185">Reference proteome</keyword>
<feature type="region of interest" description="Disordered" evidence="1">
    <location>
        <begin position="90"/>
        <end position="144"/>
    </location>
</feature>
<feature type="compositionally biased region" description="Basic and acidic residues" evidence="1">
    <location>
        <begin position="90"/>
        <end position="115"/>
    </location>
</feature>
<proteinExistence type="predicted"/>
<feature type="non-terminal residue" evidence="2">
    <location>
        <position position="237"/>
    </location>
</feature>
<evidence type="ECO:0000313" key="2">
    <source>
        <dbReference type="EMBL" id="KNC70472.1"/>
    </source>
</evidence>
<feature type="region of interest" description="Disordered" evidence="1">
    <location>
        <begin position="172"/>
        <end position="237"/>
    </location>
</feature>
<dbReference type="AlphaFoldDB" id="A0A0L0F194"/>
<feature type="compositionally biased region" description="Polar residues" evidence="1">
    <location>
        <begin position="35"/>
        <end position="46"/>
    </location>
</feature>
<feature type="compositionally biased region" description="Polar residues" evidence="1">
    <location>
        <begin position="132"/>
        <end position="144"/>
    </location>
</feature>
<protein>
    <submittedName>
        <fullName evidence="2">Uncharacterized protein</fullName>
    </submittedName>
</protein>
<feature type="compositionally biased region" description="Low complexity" evidence="1">
    <location>
        <begin position="200"/>
        <end position="211"/>
    </location>
</feature>
<reference evidence="2 3" key="1">
    <citation type="submission" date="2011-02" db="EMBL/GenBank/DDBJ databases">
        <title>The Genome Sequence of Sphaeroforma arctica JP610.</title>
        <authorList>
            <consortium name="The Broad Institute Genome Sequencing Platform"/>
            <person name="Russ C."/>
            <person name="Cuomo C."/>
            <person name="Young S.K."/>
            <person name="Zeng Q."/>
            <person name="Gargeya S."/>
            <person name="Alvarado L."/>
            <person name="Berlin A."/>
            <person name="Chapman S.B."/>
            <person name="Chen Z."/>
            <person name="Freedman E."/>
            <person name="Gellesch M."/>
            <person name="Goldberg J."/>
            <person name="Griggs A."/>
            <person name="Gujja S."/>
            <person name="Heilman E."/>
            <person name="Heiman D."/>
            <person name="Howarth C."/>
            <person name="Mehta T."/>
            <person name="Neiman D."/>
            <person name="Pearson M."/>
            <person name="Roberts A."/>
            <person name="Saif S."/>
            <person name="Shea T."/>
            <person name="Shenoy N."/>
            <person name="Sisk P."/>
            <person name="Stolte C."/>
            <person name="Sykes S."/>
            <person name="White J."/>
            <person name="Yandava C."/>
            <person name="Burger G."/>
            <person name="Gray M.W."/>
            <person name="Holland P.W.H."/>
            <person name="King N."/>
            <person name="Lang F.B.F."/>
            <person name="Roger A.J."/>
            <person name="Ruiz-Trillo I."/>
            <person name="Haas B."/>
            <person name="Nusbaum C."/>
            <person name="Birren B."/>
        </authorList>
    </citation>
    <scope>NUCLEOTIDE SEQUENCE [LARGE SCALE GENOMIC DNA]</scope>
    <source>
        <strain evidence="2 3">JP610</strain>
    </source>
</reference>
<evidence type="ECO:0000256" key="1">
    <source>
        <dbReference type="SAM" id="MobiDB-lite"/>
    </source>
</evidence>
<organism evidence="2 3">
    <name type="scientific">Sphaeroforma arctica JP610</name>
    <dbReference type="NCBI Taxonomy" id="667725"/>
    <lineage>
        <taxon>Eukaryota</taxon>
        <taxon>Ichthyosporea</taxon>
        <taxon>Ichthyophonida</taxon>
        <taxon>Sphaeroforma</taxon>
    </lineage>
</organism>
<dbReference type="GeneID" id="25917502"/>
<feature type="region of interest" description="Disordered" evidence="1">
    <location>
        <begin position="27"/>
        <end position="46"/>
    </location>
</feature>
<dbReference type="Proteomes" id="UP000054560">
    <property type="component" value="Unassembled WGS sequence"/>
</dbReference>
<dbReference type="RefSeq" id="XP_014144374.1">
    <property type="nucleotide sequence ID" value="XM_014288899.1"/>
</dbReference>
<sequence>MESSAQKHLRKLYSKVGGTPTCGRPLQASGVVAGSPTNSALRHSNTPTAVQALSKRIARKAYALEGSNAAARALIVEKHLCKDSNVTHRHSDTIASRVHEEKERLPCKNTSHEAHAQPNSDGVDVQPRPHTPSCTIPSMHGTNLDSIASRAPAEKSLHTCTCNHKPCDTLSCHGDRSTEPSEASSKPPFSRSSGHTDQPTTGSTHSSSSASDSDDTDYGVNPHGRSPGGYYSWHSWT</sequence>
<accession>A0A0L0F194</accession>
<gene>
    <name evidence="2" type="ORF">SARC_16998</name>
</gene>
<name>A0A0L0F194_9EUKA</name>
<evidence type="ECO:0000313" key="3">
    <source>
        <dbReference type="Proteomes" id="UP000054560"/>
    </source>
</evidence>
<feature type="compositionally biased region" description="Polar residues" evidence="1">
    <location>
        <begin position="190"/>
        <end position="199"/>
    </location>
</feature>
<dbReference type="EMBL" id="KQ251078">
    <property type="protein sequence ID" value="KNC70472.1"/>
    <property type="molecule type" value="Genomic_DNA"/>
</dbReference>